<keyword evidence="1" id="KW-0472">Membrane</keyword>
<dbReference type="RefSeq" id="WP_148068968.1">
    <property type="nucleotide sequence ID" value="NZ_VRZA01000004.1"/>
</dbReference>
<feature type="transmembrane region" description="Helical" evidence="1">
    <location>
        <begin position="88"/>
        <end position="107"/>
    </location>
</feature>
<feature type="transmembrane region" description="Helical" evidence="1">
    <location>
        <begin position="36"/>
        <end position="55"/>
    </location>
</feature>
<reference evidence="2 3" key="1">
    <citation type="submission" date="2019-08" db="EMBL/GenBank/DDBJ databases">
        <title>Parahaliea maris sp. nov., isolated from the surface seawater.</title>
        <authorList>
            <person name="Liu Y."/>
        </authorList>
    </citation>
    <scope>NUCLEOTIDE SEQUENCE [LARGE SCALE GENOMIC DNA]</scope>
    <source>
        <strain evidence="2 3">HSLHS9</strain>
    </source>
</reference>
<proteinExistence type="predicted"/>
<comment type="caution">
    <text evidence="2">The sequence shown here is derived from an EMBL/GenBank/DDBJ whole genome shotgun (WGS) entry which is preliminary data.</text>
</comment>
<feature type="transmembrane region" description="Helical" evidence="1">
    <location>
        <begin position="6"/>
        <end position="29"/>
    </location>
</feature>
<sequence>MLNDQSYHIAMAAYLGAAVLALLLFAFWLRHTWRPAWIGLVVLCGAAVLLTPAYPDAEVETLAPALIVAVFQWLTIDQAAAAHALRPLGFMLGAALVLSLLLGLTVLRHRGHKVTAEAPETAEP</sequence>
<evidence type="ECO:0000256" key="1">
    <source>
        <dbReference type="SAM" id="Phobius"/>
    </source>
</evidence>
<evidence type="ECO:0000313" key="3">
    <source>
        <dbReference type="Proteomes" id="UP000321039"/>
    </source>
</evidence>
<protein>
    <submittedName>
        <fullName evidence="2">Uncharacterized protein</fullName>
    </submittedName>
</protein>
<evidence type="ECO:0000313" key="2">
    <source>
        <dbReference type="EMBL" id="TXS92966.1"/>
    </source>
</evidence>
<dbReference type="Proteomes" id="UP000321039">
    <property type="component" value="Unassembled WGS sequence"/>
</dbReference>
<accession>A0A5C8ZWX2</accession>
<keyword evidence="1" id="KW-0812">Transmembrane</keyword>
<dbReference type="EMBL" id="VRZA01000004">
    <property type="protein sequence ID" value="TXS92966.1"/>
    <property type="molecule type" value="Genomic_DNA"/>
</dbReference>
<keyword evidence="1" id="KW-1133">Transmembrane helix</keyword>
<organism evidence="2 3">
    <name type="scientific">Parahaliea maris</name>
    <dbReference type="NCBI Taxonomy" id="2716870"/>
    <lineage>
        <taxon>Bacteria</taxon>
        <taxon>Pseudomonadati</taxon>
        <taxon>Pseudomonadota</taxon>
        <taxon>Gammaproteobacteria</taxon>
        <taxon>Cellvibrionales</taxon>
        <taxon>Halieaceae</taxon>
        <taxon>Parahaliea</taxon>
    </lineage>
</organism>
<gene>
    <name evidence="2" type="ORF">FV139_13505</name>
</gene>
<keyword evidence="3" id="KW-1185">Reference proteome</keyword>
<dbReference type="AlphaFoldDB" id="A0A5C8ZWX2"/>
<name>A0A5C8ZWX2_9GAMM</name>